<dbReference type="WBParaSite" id="ALUE_0000915101-mRNA-1">
    <property type="protein sequence ID" value="ALUE_0000915101-mRNA-1"/>
    <property type="gene ID" value="ALUE_0000915101"/>
</dbReference>
<keyword evidence="1" id="KW-0175">Coiled coil</keyword>
<evidence type="ECO:0000256" key="1">
    <source>
        <dbReference type="SAM" id="Coils"/>
    </source>
</evidence>
<evidence type="ECO:0000313" key="4">
    <source>
        <dbReference type="WBParaSite" id="ALUE_0000915101-mRNA-1"/>
    </source>
</evidence>
<feature type="region of interest" description="Disordered" evidence="2">
    <location>
        <begin position="847"/>
        <end position="894"/>
    </location>
</feature>
<evidence type="ECO:0000313" key="3">
    <source>
        <dbReference type="Proteomes" id="UP000036681"/>
    </source>
</evidence>
<keyword evidence="3" id="KW-1185">Reference proteome</keyword>
<organism evidence="3 4">
    <name type="scientific">Ascaris lumbricoides</name>
    <name type="common">Giant roundworm</name>
    <dbReference type="NCBI Taxonomy" id="6252"/>
    <lineage>
        <taxon>Eukaryota</taxon>
        <taxon>Metazoa</taxon>
        <taxon>Ecdysozoa</taxon>
        <taxon>Nematoda</taxon>
        <taxon>Chromadorea</taxon>
        <taxon>Rhabditida</taxon>
        <taxon>Spirurina</taxon>
        <taxon>Ascaridomorpha</taxon>
        <taxon>Ascaridoidea</taxon>
        <taxon>Ascarididae</taxon>
        <taxon>Ascaris</taxon>
    </lineage>
</organism>
<name>A0A0M3HZK1_ASCLU</name>
<dbReference type="AlphaFoldDB" id="A0A0M3HZK1"/>
<feature type="coiled-coil region" evidence="1">
    <location>
        <begin position="499"/>
        <end position="810"/>
    </location>
</feature>
<proteinExistence type="predicted"/>
<feature type="compositionally biased region" description="Basic residues" evidence="2">
    <location>
        <begin position="867"/>
        <end position="878"/>
    </location>
</feature>
<dbReference type="Proteomes" id="UP000036681">
    <property type="component" value="Unplaced"/>
</dbReference>
<evidence type="ECO:0000256" key="2">
    <source>
        <dbReference type="SAM" id="MobiDB-lite"/>
    </source>
</evidence>
<sequence>MDGEVAKWKNTTNELKKKQVDQREASKQCEASLFKNIGLFCQVFDLEGQLEARMNIEEEFETAKVQLKAQFDDELVMTRQQFEKETIDARSLVDKNMKLEMDSLKEEVLALRDQLAEERSKVEAAVMKLATASSEKEELLSNASMVGKSSLATEECEFLRRKVEILEGGLEQQPSSQEDKLASLQKERDELLARVTKLEEDLQGELETKEIIQDALKGSEELKNDLAEQLVTMEETSAHQVNQLRKKISELEKELSAHSHGRGMDVQVAIDESAALLVKLDNCEAELERKESSLKALRSELDQLAEEKKCLTETSEMKERLIEELRHERDRLVHQVAQQGSAASEYLEMEISQKASLQREIDSLREQLSTVVGQTAAIVSDAVRIEFEKESKEKVDEIARLESVKRELEQQLEEMGTKAHQAELEKERRELRLEQLETELAALRRAAEESKADFERLLQANSSEWENRVAHWRDLSESKERLVKELAESMKSQAAQLVKANVEEKMEWLQERAAQNDAELKSLKGELTQAYQQIEREYSLAREKDEHLLALKIEAHDLKSVIENVKAEKEAAEHRIEQVTMELSKMVEAQEAQEKRVKEMFWAAEGMAARRISELDERSRALEAALTEAKRNEERTAKELSAQTDEAHALRERLRSVNEKMESERNKELGKVETLQAELNKWKHEVEILKANTLRATLLEKELDALRTERETDLAKMKAELMESLAKCDSANSALDEAARRIEDLELKLAKAQESASAVSLSKQDEEELEELRRRVAMLESENDRMGAACDEADDEIRALREETLELKRKLAFKDGLTKEEVARRLGNIQPFCPVITEETVASIDDISAVDGATPEKTANESGSSKSKTKSPRKKSKSSKKDEPAAEQQSCRTQ</sequence>
<reference evidence="4" key="1">
    <citation type="submission" date="2017-02" db="UniProtKB">
        <authorList>
            <consortium name="WormBaseParasite"/>
        </authorList>
    </citation>
    <scope>IDENTIFICATION</scope>
</reference>
<feature type="coiled-coil region" evidence="1">
    <location>
        <begin position="94"/>
        <end position="121"/>
    </location>
</feature>
<accession>A0A0M3HZK1</accession>
<feature type="coiled-coil region" evidence="1">
    <location>
        <begin position="181"/>
        <end position="460"/>
    </location>
</feature>
<protein>
    <submittedName>
        <fullName evidence="4">Myosin_tail_1 domain-containing protein</fullName>
    </submittedName>
</protein>